<evidence type="ECO:0000256" key="1">
    <source>
        <dbReference type="ARBA" id="ARBA00004370"/>
    </source>
</evidence>
<evidence type="ECO:0000313" key="8">
    <source>
        <dbReference type="Proteomes" id="UP000076077"/>
    </source>
</evidence>
<dbReference type="Proteomes" id="UP000076077">
    <property type="component" value="Chromosome"/>
</dbReference>
<dbReference type="InterPro" id="IPR006685">
    <property type="entry name" value="MscS_channel_2nd"/>
</dbReference>
<evidence type="ECO:0000259" key="6">
    <source>
        <dbReference type="Pfam" id="PF00924"/>
    </source>
</evidence>
<dbReference type="AlphaFoldDB" id="A0A143HRM8"/>
<dbReference type="Pfam" id="PF00924">
    <property type="entry name" value="MS_channel_2nd"/>
    <property type="match status" value="1"/>
</dbReference>
<dbReference type="GO" id="GO:0008381">
    <property type="term" value="F:mechanosensitive monoatomic ion channel activity"/>
    <property type="evidence" value="ECO:0007669"/>
    <property type="project" value="UniProtKB-ARBA"/>
</dbReference>
<comment type="subcellular location">
    <subcellularLocation>
        <location evidence="1">Membrane</location>
    </subcellularLocation>
</comment>
<dbReference type="OrthoDB" id="9775421at2"/>
<feature type="domain" description="Mechanosensitive ion channel MscS" evidence="6">
    <location>
        <begin position="99"/>
        <end position="172"/>
    </location>
</feature>
<dbReference type="Gene3D" id="2.30.30.60">
    <property type="match status" value="1"/>
</dbReference>
<dbReference type="STRING" id="252514.A3224_08215"/>
<keyword evidence="8" id="KW-1185">Reference proteome</keyword>
<dbReference type="GO" id="GO:0016020">
    <property type="term" value="C:membrane"/>
    <property type="evidence" value="ECO:0007669"/>
    <property type="project" value="UniProtKB-SubCell"/>
</dbReference>
<sequence length="294" mass="33247">MSFYRAGPEMLEALLTHKFVLTLATIVTILLLRWLLAAAIARSNWAKADKRRRISTVHNYSNLLLVIGLIAIWITELREFALSIAAFSVAIVLALREFVQCFVGGVFQRSMRAFNVGDWIKIGDKFGEVIDSDWLSTTLLEIDPHGLGNGYTGATLFIPNSAFFTQPVKNLNFMRRYIEHSFALVRESNGVNPMAAKEYISTRIREHCEPFREVAERYCKLIEHRMGVELSGPDAEVRITTNELGHDVLTVTVFCPREEAHEIEQKVTEDFFNFWHQQFEATSRGGANTSASGA</sequence>
<protein>
    <submittedName>
        <fullName evidence="7">Mechanosensitive ion channel protein MscS</fullName>
    </submittedName>
</protein>
<dbReference type="EMBL" id="CP014864">
    <property type="protein sequence ID" value="AMX04141.1"/>
    <property type="molecule type" value="Genomic_DNA"/>
</dbReference>
<organism evidence="7 8">
    <name type="scientific">Microbulbifer thermotolerans</name>
    <dbReference type="NCBI Taxonomy" id="252514"/>
    <lineage>
        <taxon>Bacteria</taxon>
        <taxon>Pseudomonadati</taxon>
        <taxon>Pseudomonadota</taxon>
        <taxon>Gammaproteobacteria</taxon>
        <taxon>Cellvibrionales</taxon>
        <taxon>Microbulbiferaceae</taxon>
        <taxon>Microbulbifer</taxon>
    </lineage>
</organism>
<keyword evidence="2 5" id="KW-0812">Transmembrane</keyword>
<feature type="transmembrane region" description="Helical" evidence="5">
    <location>
        <begin position="57"/>
        <end position="74"/>
    </location>
</feature>
<gene>
    <name evidence="7" type="ORF">A3224_08215</name>
</gene>
<evidence type="ECO:0000256" key="5">
    <source>
        <dbReference type="SAM" id="Phobius"/>
    </source>
</evidence>
<evidence type="ECO:0000256" key="4">
    <source>
        <dbReference type="ARBA" id="ARBA00023136"/>
    </source>
</evidence>
<name>A0A143HRM8_MICTH</name>
<evidence type="ECO:0000256" key="3">
    <source>
        <dbReference type="ARBA" id="ARBA00022989"/>
    </source>
</evidence>
<dbReference type="PANTHER" id="PTHR30566">
    <property type="entry name" value="YNAI-RELATED MECHANOSENSITIVE ION CHANNEL"/>
    <property type="match status" value="1"/>
</dbReference>
<evidence type="ECO:0000256" key="2">
    <source>
        <dbReference type="ARBA" id="ARBA00022692"/>
    </source>
</evidence>
<dbReference type="PANTHER" id="PTHR30566:SF27">
    <property type="entry name" value="MECHANOSENSITIVE ION CHANNEL PROTEIN"/>
    <property type="match status" value="1"/>
</dbReference>
<dbReference type="InterPro" id="IPR023408">
    <property type="entry name" value="MscS_beta-dom_sf"/>
</dbReference>
<dbReference type="KEGG" id="mthd:A3224_08215"/>
<keyword evidence="3 5" id="KW-1133">Transmembrane helix</keyword>
<keyword evidence="4 5" id="KW-0472">Membrane</keyword>
<evidence type="ECO:0000313" key="7">
    <source>
        <dbReference type="EMBL" id="AMX04141.1"/>
    </source>
</evidence>
<proteinExistence type="predicted"/>
<dbReference type="SUPFAM" id="SSF50182">
    <property type="entry name" value="Sm-like ribonucleoproteins"/>
    <property type="match status" value="1"/>
</dbReference>
<accession>A0A143HRM8</accession>
<feature type="transmembrane region" description="Helical" evidence="5">
    <location>
        <begin position="80"/>
        <end position="99"/>
    </location>
</feature>
<dbReference type="InterPro" id="IPR010920">
    <property type="entry name" value="LSM_dom_sf"/>
</dbReference>
<feature type="transmembrane region" description="Helical" evidence="5">
    <location>
        <begin position="20"/>
        <end position="45"/>
    </location>
</feature>
<reference evidence="8" key="1">
    <citation type="submission" date="2016-03" db="EMBL/GenBank/DDBJ databases">
        <authorList>
            <person name="Lee Y.-S."/>
            <person name="Choi Y.-L."/>
        </authorList>
    </citation>
    <scope>NUCLEOTIDE SEQUENCE [LARGE SCALE GENOMIC DNA]</scope>
    <source>
        <strain evidence="8">DAU221</strain>
    </source>
</reference>